<dbReference type="Gene3D" id="1.25.20.10">
    <property type="entry name" value="Bacterial muramidases"/>
    <property type="match status" value="1"/>
</dbReference>
<dbReference type="GO" id="GO:0008933">
    <property type="term" value="F:peptidoglycan lytic transglycosylase activity"/>
    <property type="evidence" value="ECO:0007669"/>
    <property type="project" value="InterPro"/>
</dbReference>
<dbReference type="AlphaFoldDB" id="A0A2A4CP44"/>
<proteinExistence type="inferred from homology"/>
<evidence type="ECO:0000259" key="5">
    <source>
        <dbReference type="Pfam" id="PF01464"/>
    </source>
</evidence>
<dbReference type="GO" id="GO:0000270">
    <property type="term" value="P:peptidoglycan metabolic process"/>
    <property type="evidence" value="ECO:0007669"/>
    <property type="project" value="InterPro"/>
</dbReference>
<keyword evidence="7" id="KW-1185">Reference proteome</keyword>
<evidence type="ECO:0000256" key="2">
    <source>
        <dbReference type="ARBA" id="ARBA00009387"/>
    </source>
</evidence>
<comment type="similarity">
    <text evidence="2">Belongs to the virb1 family.</text>
</comment>
<dbReference type="RefSeq" id="WP_096434035.1">
    <property type="nucleotide sequence ID" value="NZ_NTJD01000008.1"/>
</dbReference>
<evidence type="ECO:0000256" key="1">
    <source>
        <dbReference type="ARBA" id="ARBA00007734"/>
    </source>
</evidence>
<dbReference type="EMBL" id="NTJD01000008">
    <property type="protein sequence ID" value="PCD76048.1"/>
    <property type="molecule type" value="Genomic_DNA"/>
</dbReference>
<evidence type="ECO:0000256" key="4">
    <source>
        <dbReference type="SAM" id="SignalP"/>
    </source>
</evidence>
<dbReference type="Gene3D" id="1.10.530.10">
    <property type="match status" value="1"/>
</dbReference>
<dbReference type="PANTHER" id="PTHR37423">
    <property type="entry name" value="SOLUBLE LYTIC MUREIN TRANSGLYCOSYLASE-RELATED"/>
    <property type="match status" value="1"/>
</dbReference>
<sequence>MIRRLAHAACLCAGLIAAQPAAAQDPPEQALARALAATQAEDWPAALSAARGAGHLGFDIIEWQRLRAGEGAFADYADFAARRANWPGMELLRKKGEEALEGARPPEVIAFFAGEPPQTGAGALALIGALQAEGRSAAAAAVAEAAWRDLDLSAEDEAAFLAEYPDLVAPHHGGRMQVLLDRADLAQARRLLELVTPGTQAVARARIALQAREAGVDALIAAVPERMMGSYGLARDRALWRWRVGQEDGSAELILDWSSDAGRLGDPELWADLRKRMARWDLRKGDARRAYKIAARHRLEPGGADYVELEFLAGFSALKLGDSPTAERHFAAMAASATIPTTISRADYWLGRARAHRGDMAGAQAAWQTAAAYPATFYGQLSAEKLGQALAPAFGADPALPDWRTQGFTASTVFQAAQLLQAAGDIALAERFVLHLEEGLDAPGTLALIGLARGWNNPHLELTLAKRADFAGTRVMGALFPLPEFARADLGVPSDLALAIARQESEFDPAAQSWVGARGLMQLMPETAKMMAGKLGIGYEPARLFEPAYNARLGGAYLAGLREEFGASPVLVAAGYNAGPGRPRRWIGEWGDPRAAGTEVADWVEMIPFDETRNYVMRVSEAMPIYRQRLGLPAQGFSDLLKGR</sequence>
<dbReference type="InterPro" id="IPR000189">
    <property type="entry name" value="Transglyc_AS"/>
</dbReference>
<feature type="domain" description="Transglycosylase SLT" evidence="5">
    <location>
        <begin position="488"/>
        <end position="590"/>
    </location>
</feature>
<name>A0A2A4CP44_9RHOB</name>
<evidence type="ECO:0000313" key="7">
    <source>
        <dbReference type="Proteomes" id="UP000243507"/>
    </source>
</evidence>
<protein>
    <submittedName>
        <fullName evidence="6">Lytic transglycosylase</fullName>
    </submittedName>
</protein>
<dbReference type="PANTHER" id="PTHR37423:SF2">
    <property type="entry name" value="MEMBRANE-BOUND LYTIC MUREIN TRANSGLYCOSYLASE C"/>
    <property type="match status" value="1"/>
</dbReference>
<organism evidence="6 7">
    <name type="scientific">Pseudothioclava arenosa</name>
    <dbReference type="NCBI Taxonomy" id="1795308"/>
    <lineage>
        <taxon>Bacteria</taxon>
        <taxon>Pseudomonadati</taxon>
        <taxon>Pseudomonadota</taxon>
        <taxon>Alphaproteobacteria</taxon>
        <taxon>Rhodobacterales</taxon>
        <taxon>Paracoccaceae</taxon>
        <taxon>Pseudothioclava</taxon>
    </lineage>
</organism>
<dbReference type="CDD" id="cd13401">
    <property type="entry name" value="Slt70-like"/>
    <property type="match status" value="1"/>
</dbReference>
<comment type="caution">
    <text evidence="6">The sequence shown here is derived from an EMBL/GenBank/DDBJ whole genome shotgun (WGS) entry which is preliminary data.</text>
</comment>
<dbReference type="SUPFAM" id="SSF53955">
    <property type="entry name" value="Lysozyme-like"/>
    <property type="match status" value="1"/>
</dbReference>
<keyword evidence="3 4" id="KW-0732">Signal</keyword>
<evidence type="ECO:0000313" key="6">
    <source>
        <dbReference type="EMBL" id="PCD76048.1"/>
    </source>
</evidence>
<gene>
    <name evidence="6" type="ORF">CLN94_11205</name>
</gene>
<reference evidence="6 7" key="1">
    <citation type="submission" date="2017-09" db="EMBL/GenBank/DDBJ databases">
        <title>A multilocus sequence analysis scheme for characterization of bacteria in the genus Thioclava.</title>
        <authorList>
            <person name="Liu Y."/>
            <person name="Shao Z."/>
        </authorList>
    </citation>
    <scope>NUCLEOTIDE SEQUENCE [LARGE SCALE GENOMIC DNA]</scope>
    <source>
        <strain evidence="6 7">CAU 1312</strain>
    </source>
</reference>
<dbReference type="GO" id="GO:0004553">
    <property type="term" value="F:hydrolase activity, hydrolyzing O-glycosyl compounds"/>
    <property type="evidence" value="ECO:0007669"/>
    <property type="project" value="InterPro"/>
</dbReference>
<evidence type="ECO:0000256" key="3">
    <source>
        <dbReference type="ARBA" id="ARBA00022729"/>
    </source>
</evidence>
<comment type="similarity">
    <text evidence="1">Belongs to the transglycosylase Slt family.</text>
</comment>
<dbReference type="InterPro" id="IPR008939">
    <property type="entry name" value="Lytic_TGlycosylase_superhlx_U"/>
</dbReference>
<dbReference type="GO" id="GO:0016020">
    <property type="term" value="C:membrane"/>
    <property type="evidence" value="ECO:0007669"/>
    <property type="project" value="InterPro"/>
</dbReference>
<dbReference type="InterPro" id="IPR023346">
    <property type="entry name" value="Lysozyme-like_dom_sf"/>
</dbReference>
<feature type="chain" id="PRO_5012833517" evidence="4">
    <location>
        <begin position="24"/>
        <end position="644"/>
    </location>
</feature>
<dbReference type="InterPro" id="IPR008258">
    <property type="entry name" value="Transglycosylase_SLT_dom_1"/>
</dbReference>
<dbReference type="PROSITE" id="PS00922">
    <property type="entry name" value="TRANSGLYCOSYLASE"/>
    <property type="match status" value="1"/>
</dbReference>
<dbReference type="Proteomes" id="UP000243507">
    <property type="component" value="Unassembled WGS sequence"/>
</dbReference>
<dbReference type="Pfam" id="PF01464">
    <property type="entry name" value="SLT"/>
    <property type="match status" value="1"/>
</dbReference>
<accession>A0A2A4CP44</accession>
<dbReference type="SUPFAM" id="SSF48435">
    <property type="entry name" value="Bacterial muramidases"/>
    <property type="match status" value="1"/>
</dbReference>
<dbReference type="GO" id="GO:0042597">
    <property type="term" value="C:periplasmic space"/>
    <property type="evidence" value="ECO:0007669"/>
    <property type="project" value="InterPro"/>
</dbReference>
<dbReference type="OrthoDB" id="9815002at2"/>
<feature type="signal peptide" evidence="4">
    <location>
        <begin position="1"/>
        <end position="23"/>
    </location>
</feature>